<gene>
    <name evidence="3" type="ORF">DF947_06260</name>
</gene>
<feature type="domain" description="Conjugative transposon TraM C-terminal" evidence="2">
    <location>
        <begin position="239"/>
        <end position="384"/>
    </location>
</feature>
<dbReference type="Pfam" id="PF12508">
    <property type="entry name" value="Transposon_TraM"/>
    <property type="match status" value="1"/>
</dbReference>
<keyword evidence="1" id="KW-0472">Membrane</keyword>
<protein>
    <submittedName>
        <fullName evidence="3">Conjugative transposon protein TraM</fullName>
    </submittedName>
</protein>
<evidence type="ECO:0000259" key="2">
    <source>
        <dbReference type="Pfam" id="PF12508"/>
    </source>
</evidence>
<dbReference type="RefSeq" id="WP_109928843.1">
    <property type="nucleotide sequence ID" value="NZ_QGNY01000002.1"/>
</dbReference>
<feature type="transmembrane region" description="Helical" evidence="1">
    <location>
        <begin position="10"/>
        <end position="27"/>
    </location>
</feature>
<evidence type="ECO:0000256" key="1">
    <source>
        <dbReference type="SAM" id="Phobius"/>
    </source>
</evidence>
<sequence length="398" mass="44157">MQIDFKKPRYVLPLVLMPFICLLFYAYKSGPGKETAKAPGGDSLQTQISRVSDKVEQSGLSDKLDAFRDKFKKGDGYTAARGIEEENLTVTTPGSLYNEREKRMLDSIDEAMKHRFSSVKGRSVTSGLEARPGYSKLEQDKALALALSKLKTPQSSIKSERQSQPVQTDPMQLFRQQMALVDSMGKANNPELKASRERQRLASLKASGPQEKVLPVRKAEGFDGSFNTVMPEKQGSPLSAVIDQDITGYASSRLRIRLLDDMLIGSHMVKKGTFLYAVISGFSGQRVLLSISSVFSDGEILPVKLDIYDNDAMPGIYVPSSAFREFTRDLGGSSISGFSLEQSENNNQLVMGILGKMFQSTTTAVNKLIRSNKSKLKYNTLVYLIDPNELKNKQNQYQ</sequence>
<accession>A0A317F0I4</accession>
<comment type="caution">
    <text evidence="3">The sequence shown here is derived from an EMBL/GenBank/DDBJ whole genome shotgun (WGS) entry which is preliminary data.</text>
</comment>
<name>A0A317F0I4_9SPHI</name>
<proteinExistence type="predicted"/>
<reference evidence="4" key="1">
    <citation type="submission" date="2018-05" db="EMBL/GenBank/DDBJ databases">
        <title>Pedobacter paludis sp. nov., isolated from wetland soil.</title>
        <authorList>
            <person name="Zhang Y."/>
        </authorList>
    </citation>
    <scope>NUCLEOTIDE SEQUENCE [LARGE SCALE GENOMIC DNA]</scope>
    <source>
        <strain evidence="4">R-8</strain>
    </source>
</reference>
<dbReference type="Proteomes" id="UP000245391">
    <property type="component" value="Unassembled WGS sequence"/>
</dbReference>
<organism evidence="3 4">
    <name type="scientific">Pedobacter paludis</name>
    <dbReference type="NCBI Taxonomy" id="2203212"/>
    <lineage>
        <taxon>Bacteria</taxon>
        <taxon>Pseudomonadati</taxon>
        <taxon>Bacteroidota</taxon>
        <taxon>Sphingobacteriia</taxon>
        <taxon>Sphingobacteriales</taxon>
        <taxon>Sphingobacteriaceae</taxon>
        <taxon>Pedobacter</taxon>
    </lineage>
</organism>
<dbReference type="EMBL" id="QGNY01000002">
    <property type="protein sequence ID" value="PWS32671.1"/>
    <property type="molecule type" value="Genomic_DNA"/>
</dbReference>
<dbReference type="AlphaFoldDB" id="A0A317F0I4"/>
<keyword evidence="4" id="KW-1185">Reference proteome</keyword>
<keyword evidence="1" id="KW-0812">Transmembrane</keyword>
<evidence type="ECO:0000313" key="4">
    <source>
        <dbReference type="Proteomes" id="UP000245391"/>
    </source>
</evidence>
<dbReference type="InterPro" id="IPR055407">
    <property type="entry name" value="TraM_C"/>
</dbReference>
<dbReference type="OrthoDB" id="1453786at2"/>
<evidence type="ECO:0000313" key="3">
    <source>
        <dbReference type="EMBL" id="PWS32671.1"/>
    </source>
</evidence>
<keyword evidence="1" id="KW-1133">Transmembrane helix</keyword>